<accession>A0AAN9UX40</accession>
<dbReference type="EMBL" id="JAKJXP020000003">
    <property type="protein sequence ID" value="KAK7757179.1"/>
    <property type="molecule type" value="Genomic_DNA"/>
</dbReference>
<organism evidence="3 4">
    <name type="scientific">Diatrype stigma</name>
    <dbReference type="NCBI Taxonomy" id="117547"/>
    <lineage>
        <taxon>Eukaryota</taxon>
        <taxon>Fungi</taxon>
        <taxon>Dikarya</taxon>
        <taxon>Ascomycota</taxon>
        <taxon>Pezizomycotina</taxon>
        <taxon>Sordariomycetes</taxon>
        <taxon>Xylariomycetidae</taxon>
        <taxon>Xylariales</taxon>
        <taxon>Diatrypaceae</taxon>
        <taxon>Diatrype</taxon>
    </lineage>
</organism>
<comment type="caution">
    <text evidence="3">The sequence shown here is derived from an EMBL/GenBank/DDBJ whole genome shotgun (WGS) entry which is preliminary data.</text>
</comment>
<evidence type="ECO:0000313" key="3">
    <source>
        <dbReference type="EMBL" id="KAK7757179.1"/>
    </source>
</evidence>
<reference evidence="3 4" key="1">
    <citation type="submission" date="2024-02" db="EMBL/GenBank/DDBJ databases">
        <title>De novo assembly and annotation of 12 fungi associated with fruit tree decline syndrome in Ontario, Canada.</title>
        <authorList>
            <person name="Sulman M."/>
            <person name="Ellouze W."/>
            <person name="Ilyukhin E."/>
        </authorList>
    </citation>
    <scope>NUCLEOTIDE SEQUENCE [LARGE SCALE GENOMIC DNA]</scope>
    <source>
        <strain evidence="3 4">M11/M66-122</strain>
    </source>
</reference>
<protein>
    <submittedName>
        <fullName evidence="3">Uncharacterized protein</fullName>
    </submittedName>
</protein>
<dbReference type="Proteomes" id="UP001320420">
    <property type="component" value="Unassembled WGS sequence"/>
</dbReference>
<dbReference type="AlphaFoldDB" id="A0AAN9UX40"/>
<feature type="transmembrane region" description="Helical" evidence="2">
    <location>
        <begin position="35"/>
        <end position="53"/>
    </location>
</feature>
<name>A0AAN9UX40_9PEZI</name>
<keyword evidence="2" id="KW-0472">Membrane</keyword>
<feature type="compositionally biased region" description="Polar residues" evidence="1">
    <location>
        <begin position="255"/>
        <end position="264"/>
    </location>
</feature>
<feature type="transmembrane region" description="Helical" evidence="2">
    <location>
        <begin position="162"/>
        <end position="186"/>
    </location>
</feature>
<feature type="transmembrane region" description="Helical" evidence="2">
    <location>
        <begin position="6"/>
        <end position="23"/>
    </location>
</feature>
<keyword evidence="2" id="KW-0812">Transmembrane</keyword>
<feature type="region of interest" description="Disordered" evidence="1">
    <location>
        <begin position="246"/>
        <end position="273"/>
    </location>
</feature>
<keyword evidence="2" id="KW-1133">Transmembrane helix</keyword>
<keyword evidence="4" id="KW-1185">Reference proteome</keyword>
<feature type="transmembrane region" description="Helical" evidence="2">
    <location>
        <begin position="92"/>
        <end position="112"/>
    </location>
</feature>
<evidence type="ECO:0000256" key="2">
    <source>
        <dbReference type="SAM" id="Phobius"/>
    </source>
</evidence>
<gene>
    <name evidence="3" type="ORF">SLS62_000728</name>
</gene>
<sequence length="310" mass="35572">MFRATIGVFFGISLLSILARVAIRIRTQRHLSLDDYLLFIAAAFLTAATGMLYELCDGFFLATAVLKDPTIFFQLTPQQADRVLDEALEENIFLVLAWSATFFVKFSFLAFFRQMIWRIDRIQYYYFTVVALTILFYLFLISEAFILCHDFGINSHVIWEFFWQYMEATVAILMGSLTVFRTLIIYKTSSNNSPRDAAAAAGPRSQNSHRIRFLRRRKEFLDLESRDTLPKVPGISQQDTIAESSDSYQLLEPQPVSSENSQLGTRKPNHPRERVMQGVSPTYQNYRLLFQRMVKGGVSVKGICEVASDL</sequence>
<proteinExistence type="predicted"/>
<evidence type="ECO:0000313" key="4">
    <source>
        <dbReference type="Proteomes" id="UP001320420"/>
    </source>
</evidence>
<evidence type="ECO:0000256" key="1">
    <source>
        <dbReference type="SAM" id="MobiDB-lite"/>
    </source>
</evidence>
<feature type="transmembrane region" description="Helical" evidence="2">
    <location>
        <begin position="124"/>
        <end position="142"/>
    </location>
</feature>